<sequence>MPPTHSQKHAVASEKSFYTPGLVAASDGNARPAHVPPQQYDSSPPPTHAQAQAQAQAQALVQPPPYPQNIPPQHQNNHHLQPHDLAAQLPAAHVLAPSSVAFGPHGPGVGPGPGAEARRGDHNPANAMEPMASLWWHARTTHAVHARRHRWPILPPTNAAHQPF</sequence>
<dbReference type="AlphaFoldDB" id="A0A0D1YZ99"/>
<dbReference type="GeneID" id="27328269"/>
<dbReference type="VEuPathDB" id="FungiDB:PV08_01186"/>
<dbReference type="HOGENOM" id="CLU_1619028_0_0_1"/>
<dbReference type="EMBL" id="KN847492">
    <property type="protein sequence ID" value="KIW20611.1"/>
    <property type="molecule type" value="Genomic_DNA"/>
</dbReference>
<name>A0A0D1YZ99_9EURO</name>
<evidence type="ECO:0000313" key="2">
    <source>
        <dbReference type="EMBL" id="KIW20611.1"/>
    </source>
</evidence>
<feature type="compositionally biased region" description="Low complexity" evidence="1">
    <location>
        <begin position="48"/>
        <end position="61"/>
    </location>
</feature>
<evidence type="ECO:0000313" key="3">
    <source>
        <dbReference type="Proteomes" id="UP000053328"/>
    </source>
</evidence>
<feature type="region of interest" description="Disordered" evidence="1">
    <location>
        <begin position="1"/>
        <end position="125"/>
    </location>
</feature>
<dbReference type="Proteomes" id="UP000053328">
    <property type="component" value="Unassembled WGS sequence"/>
</dbReference>
<keyword evidence="3" id="KW-1185">Reference proteome</keyword>
<organism evidence="2 3">
    <name type="scientific">Exophiala spinifera</name>
    <dbReference type="NCBI Taxonomy" id="91928"/>
    <lineage>
        <taxon>Eukaryota</taxon>
        <taxon>Fungi</taxon>
        <taxon>Dikarya</taxon>
        <taxon>Ascomycota</taxon>
        <taxon>Pezizomycotina</taxon>
        <taxon>Eurotiomycetes</taxon>
        <taxon>Chaetothyriomycetidae</taxon>
        <taxon>Chaetothyriales</taxon>
        <taxon>Herpotrichiellaceae</taxon>
        <taxon>Exophiala</taxon>
    </lineage>
</organism>
<gene>
    <name evidence="2" type="ORF">PV08_01186</name>
</gene>
<reference evidence="2 3" key="1">
    <citation type="submission" date="2015-01" db="EMBL/GenBank/DDBJ databases">
        <title>The Genome Sequence of Exophiala spinifera CBS89968.</title>
        <authorList>
            <consortium name="The Broad Institute Genomics Platform"/>
            <person name="Cuomo C."/>
            <person name="de Hoog S."/>
            <person name="Gorbushina A."/>
            <person name="Stielow B."/>
            <person name="Teixiera M."/>
            <person name="Abouelleil A."/>
            <person name="Chapman S.B."/>
            <person name="Priest M."/>
            <person name="Young S.K."/>
            <person name="Wortman J."/>
            <person name="Nusbaum C."/>
            <person name="Birren B."/>
        </authorList>
    </citation>
    <scope>NUCLEOTIDE SEQUENCE [LARGE SCALE GENOMIC DNA]</scope>
    <source>
        <strain evidence="2 3">CBS 89968</strain>
    </source>
</reference>
<accession>A0A0D1YZ99</accession>
<evidence type="ECO:0000256" key="1">
    <source>
        <dbReference type="SAM" id="MobiDB-lite"/>
    </source>
</evidence>
<protein>
    <submittedName>
        <fullName evidence="2">Uncharacterized protein</fullName>
    </submittedName>
</protein>
<dbReference type="RefSeq" id="XP_016240827.1">
    <property type="nucleotide sequence ID" value="XM_016375551.1"/>
</dbReference>
<proteinExistence type="predicted"/>